<accession>A0A6G9ID44</accession>
<dbReference type="Proteomes" id="UP000501168">
    <property type="component" value="Chromosome"/>
</dbReference>
<gene>
    <name evidence="1" type="ORF">IPMB12_10950</name>
</gene>
<dbReference type="InParanoid" id="A0A6G9ID44"/>
<proteinExistence type="predicted"/>
<protein>
    <submittedName>
        <fullName evidence="1">Uncharacterized protein</fullName>
    </submittedName>
</protein>
<keyword evidence="2" id="KW-1185">Reference proteome</keyword>
<organism evidence="1 2">
    <name type="scientific">Zophobihabitans entericus</name>
    <dbReference type="NCBI Taxonomy" id="1635327"/>
    <lineage>
        <taxon>Bacteria</taxon>
        <taxon>Pseudomonadati</taxon>
        <taxon>Pseudomonadota</taxon>
        <taxon>Gammaproteobacteria</taxon>
        <taxon>Orbales</taxon>
        <taxon>Orbaceae</taxon>
        <taxon>Zophobihabitans</taxon>
    </lineage>
</organism>
<dbReference type="EMBL" id="CP050253">
    <property type="protein sequence ID" value="QIQ22156.1"/>
    <property type="molecule type" value="Genomic_DNA"/>
</dbReference>
<reference evidence="1 2" key="1">
    <citation type="submission" date="2020-03" db="EMBL/GenBank/DDBJ databases">
        <title>Complete genome sequence of Orbus sp. IPMB12 (BCRC 80908).</title>
        <authorList>
            <person name="Lo W.-S."/>
            <person name="Chang T.-H."/>
            <person name="Kuo C.-H."/>
        </authorList>
    </citation>
    <scope>NUCLEOTIDE SEQUENCE [LARGE SCALE GENOMIC DNA]</scope>
    <source>
        <strain evidence="1 2">IPMB12</strain>
    </source>
</reference>
<dbReference type="RefSeq" id="WP_166917453.1">
    <property type="nucleotide sequence ID" value="NZ_CP050253.1"/>
</dbReference>
<dbReference type="AlphaFoldDB" id="A0A6G9ID44"/>
<dbReference type="KEGG" id="orb:IPMB12_10950"/>
<name>A0A6G9ID44_9GAMM</name>
<evidence type="ECO:0000313" key="1">
    <source>
        <dbReference type="EMBL" id="QIQ22156.1"/>
    </source>
</evidence>
<evidence type="ECO:0000313" key="2">
    <source>
        <dbReference type="Proteomes" id="UP000501168"/>
    </source>
</evidence>
<sequence>MAYLYISGQRDYFCLAKQDCQGNWISESSEETLDQLRQKYPTIMVKTRDELVLAINDVVKYKPQEISEMNFIEAYVDLRTYDYFENEHYCTFKNMINYKVCTTDIYVHLKKEDICFKFGDYELLTPEECIKIVEEHYKLYY</sequence>